<protein>
    <recommendedName>
        <fullName evidence="4">Flagellar protein FlgN</fullName>
    </recommendedName>
</protein>
<comment type="caution">
    <text evidence="2">The sequence shown here is derived from an EMBL/GenBank/DDBJ whole genome shotgun (WGS) entry which is preliminary data.</text>
</comment>
<dbReference type="EMBL" id="JBHRXK010000003">
    <property type="protein sequence ID" value="MFC3550854.1"/>
    <property type="molecule type" value="Genomic_DNA"/>
</dbReference>
<dbReference type="Proteomes" id="UP001595740">
    <property type="component" value="Unassembled WGS sequence"/>
</dbReference>
<name>A0ABV7RPU3_9GAMM</name>
<evidence type="ECO:0000313" key="2">
    <source>
        <dbReference type="EMBL" id="MFC3550854.1"/>
    </source>
</evidence>
<keyword evidence="3" id="KW-1185">Reference proteome</keyword>
<feature type="region of interest" description="Disordered" evidence="1">
    <location>
        <begin position="136"/>
        <end position="156"/>
    </location>
</feature>
<proteinExistence type="predicted"/>
<accession>A0ABV7RPU3</accession>
<sequence length="156" mass="16762">MSQNLISLDISAEDLGAIDQALSVIETRFAGLLALEADERRALVKMGDKSEAFCRQTLMALVQNPQVVPPSLDVSEATDDLRAIDALRPRLARLERLVERVNDTAIALGSDVMMAALEGYALLKVSGRGQGLEGLRSNLGQRFSGGPHRPAPAPQD</sequence>
<evidence type="ECO:0008006" key="4">
    <source>
        <dbReference type="Google" id="ProtNLM"/>
    </source>
</evidence>
<organism evidence="2 3">
    <name type="scientific">Lysobacter cavernae</name>
    <dbReference type="NCBI Taxonomy" id="1685901"/>
    <lineage>
        <taxon>Bacteria</taxon>
        <taxon>Pseudomonadati</taxon>
        <taxon>Pseudomonadota</taxon>
        <taxon>Gammaproteobacteria</taxon>
        <taxon>Lysobacterales</taxon>
        <taxon>Lysobacteraceae</taxon>
        <taxon>Lysobacter</taxon>
    </lineage>
</organism>
<reference evidence="3" key="1">
    <citation type="journal article" date="2019" name="Int. J. Syst. Evol. Microbiol.">
        <title>The Global Catalogue of Microorganisms (GCM) 10K type strain sequencing project: providing services to taxonomists for standard genome sequencing and annotation.</title>
        <authorList>
            <consortium name="The Broad Institute Genomics Platform"/>
            <consortium name="The Broad Institute Genome Sequencing Center for Infectious Disease"/>
            <person name="Wu L."/>
            <person name="Ma J."/>
        </authorList>
    </citation>
    <scope>NUCLEOTIDE SEQUENCE [LARGE SCALE GENOMIC DNA]</scope>
    <source>
        <strain evidence="3">KCTC 42875</strain>
    </source>
</reference>
<evidence type="ECO:0000313" key="3">
    <source>
        <dbReference type="Proteomes" id="UP001595740"/>
    </source>
</evidence>
<gene>
    <name evidence="2" type="ORF">ACFOLC_07460</name>
</gene>
<dbReference type="RefSeq" id="WP_386758624.1">
    <property type="nucleotide sequence ID" value="NZ_JBHRXK010000003.1"/>
</dbReference>
<evidence type="ECO:0000256" key="1">
    <source>
        <dbReference type="SAM" id="MobiDB-lite"/>
    </source>
</evidence>